<dbReference type="InterPro" id="IPR017452">
    <property type="entry name" value="GPCR_Rhodpsn_7TM"/>
</dbReference>
<feature type="region of interest" description="Disordered" evidence="9">
    <location>
        <begin position="442"/>
        <end position="466"/>
    </location>
</feature>
<dbReference type="PRINTS" id="PR00237">
    <property type="entry name" value="GPCRRHODOPSN"/>
</dbReference>
<keyword evidence="8" id="KW-0807">Transducer</keyword>
<dbReference type="PANTHER" id="PTHR24229">
    <property type="entry name" value="NEUROPEPTIDES RECEPTOR"/>
    <property type="match status" value="1"/>
</dbReference>
<evidence type="ECO:0000256" key="4">
    <source>
        <dbReference type="ARBA" id="ARBA00022989"/>
    </source>
</evidence>
<dbReference type="InterPro" id="IPR000276">
    <property type="entry name" value="GPCR_Rhodpsn"/>
</dbReference>
<keyword evidence="6 10" id="KW-0472">Membrane</keyword>
<evidence type="ECO:0000256" key="1">
    <source>
        <dbReference type="ARBA" id="ARBA00004651"/>
    </source>
</evidence>
<evidence type="ECO:0000256" key="8">
    <source>
        <dbReference type="ARBA" id="ARBA00023224"/>
    </source>
</evidence>
<dbReference type="GO" id="GO:0007218">
    <property type="term" value="P:neuropeptide signaling pathway"/>
    <property type="evidence" value="ECO:0007669"/>
    <property type="project" value="TreeGrafter"/>
</dbReference>
<dbReference type="GO" id="GO:0042923">
    <property type="term" value="F:neuropeptide binding"/>
    <property type="evidence" value="ECO:0007669"/>
    <property type="project" value="TreeGrafter"/>
</dbReference>
<feature type="transmembrane region" description="Helical" evidence="10">
    <location>
        <begin position="54"/>
        <end position="73"/>
    </location>
</feature>
<dbReference type="GO" id="GO:0004930">
    <property type="term" value="F:G protein-coupled receptor activity"/>
    <property type="evidence" value="ECO:0007669"/>
    <property type="project" value="UniProtKB-KW"/>
</dbReference>
<feature type="domain" description="G-protein coupled receptors family 1 profile" evidence="11">
    <location>
        <begin position="32"/>
        <end position="329"/>
    </location>
</feature>
<organism evidence="12 14">
    <name type="scientific">Rotaria socialis</name>
    <dbReference type="NCBI Taxonomy" id="392032"/>
    <lineage>
        <taxon>Eukaryota</taxon>
        <taxon>Metazoa</taxon>
        <taxon>Spiralia</taxon>
        <taxon>Gnathifera</taxon>
        <taxon>Rotifera</taxon>
        <taxon>Eurotatoria</taxon>
        <taxon>Bdelloidea</taxon>
        <taxon>Philodinida</taxon>
        <taxon>Philodinidae</taxon>
        <taxon>Rotaria</taxon>
    </lineage>
</organism>
<dbReference type="CDD" id="cd00637">
    <property type="entry name" value="7tm_classA_rhodopsin-like"/>
    <property type="match status" value="1"/>
</dbReference>
<evidence type="ECO:0000256" key="3">
    <source>
        <dbReference type="ARBA" id="ARBA00022692"/>
    </source>
</evidence>
<gene>
    <name evidence="12" type="ORF">FME351_LOCUS19823</name>
    <name evidence="13" type="ORF">TSG867_LOCUS11992</name>
</gene>
<evidence type="ECO:0000259" key="11">
    <source>
        <dbReference type="PROSITE" id="PS50262"/>
    </source>
</evidence>
<keyword evidence="3 10" id="KW-0812">Transmembrane</keyword>
<evidence type="ECO:0000256" key="9">
    <source>
        <dbReference type="SAM" id="MobiDB-lite"/>
    </source>
</evidence>
<sequence length="466" mass="54487">MASNELFPQIAYPIRVILPVVYTFITIFALIGNALNFYSLCVSTDRYGRKSIHALIWNLTAEGTIWTLIFYTVKMVSYADLGEHFASNNGNWLNDSWCKSEMYILRIMDFLLAYTIVFLCSDRCVKRKVCCYGVRRFVTGICIVISLWLAVCYALIPTLFFDQNLHSLNYGSYECVYNETQINAISWLDLRNVQLPFKTIYLLDFMFGNALPIFLMISFLIIRCFVYRKPKTNKYKIDPDANLTELDLNTYREFDLKNYDDEHPNLTKMVVLYVIIFIICQLPYYIYRLILIYYPSIQTNLSSINILYAIDIPLIALRLINRAINPWLSFFLMRSIRDSSRQACSSFWCCGCFPCCPNRWSCLRDCSSWIRNEWHDLTASQKMIREIRPTGNITKKEFIDPTGKRIRQTYEEYVRYFHRPRTHFSDANPALLLAGRNTPAGNENSGYLTSNPKIQHSQLMEPSTEL</sequence>
<dbReference type="SUPFAM" id="SSF81321">
    <property type="entry name" value="Family A G protein-coupled receptor-like"/>
    <property type="match status" value="1"/>
</dbReference>
<accession>A0A818KH42</accession>
<keyword evidence="5" id="KW-0297">G-protein coupled receptor</keyword>
<reference evidence="12" key="1">
    <citation type="submission" date="2021-02" db="EMBL/GenBank/DDBJ databases">
        <authorList>
            <person name="Nowell W R."/>
        </authorList>
    </citation>
    <scope>NUCLEOTIDE SEQUENCE</scope>
</reference>
<dbReference type="PANTHER" id="PTHR24229:SF40">
    <property type="entry name" value="ALLATOSTATIN C RECEPTOR 1-RELATED"/>
    <property type="match status" value="1"/>
</dbReference>
<feature type="transmembrane region" description="Helical" evidence="10">
    <location>
        <begin position="20"/>
        <end position="42"/>
    </location>
</feature>
<feature type="transmembrane region" description="Helical" evidence="10">
    <location>
        <begin position="200"/>
        <end position="226"/>
    </location>
</feature>
<proteinExistence type="predicted"/>
<keyword evidence="4 10" id="KW-1133">Transmembrane helix</keyword>
<dbReference type="PROSITE" id="PS50262">
    <property type="entry name" value="G_PROTEIN_RECEP_F1_2"/>
    <property type="match status" value="1"/>
</dbReference>
<keyword evidence="7" id="KW-0675">Receptor</keyword>
<dbReference type="Proteomes" id="UP000663862">
    <property type="component" value="Unassembled WGS sequence"/>
</dbReference>
<dbReference type="Gene3D" id="1.20.1070.10">
    <property type="entry name" value="Rhodopsin 7-helix transmembrane proteins"/>
    <property type="match status" value="1"/>
</dbReference>
<dbReference type="AlphaFoldDB" id="A0A818KH42"/>
<name>A0A818KH42_9BILA</name>
<dbReference type="EMBL" id="CAJNYU010002478">
    <property type="protein sequence ID" value="CAF3558180.1"/>
    <property type="molecule type" value="Genomic_DNA"/>
</dbReference>
<evidence type="ECO:0000256" key="5">
    <source>
        <dbReference type="ARBA" id="ARBA00023040"/>
    </source>
</evidence>
<evidence type="ECO:0000256" key="2">
    <source>
        <dbReference type="ARBA" id="ARBA00022475"/>
    </source>
</evidence>
<keyword evidence="2" id="KW-1003">Cell membrane</keyword>
<feature type="transmembrane region" description="Helical" evidence="10">
    <location>
        <begin position="270"/>
        <end position="294"/>
    </location>
</feature>
<feature type="transmembrane region" description="Helical" evidence="10">
    <location>
        <begin position="103"/>
        <end position="125"/>
    </location>
</feature>
<evidence type="ECO:0000256" key="6">
    <source>
        <dbReference type="ARBA" id="ARBA00023136"/>
    </source>
</evidence>
<evidence type="ECO:0000256" key="7">
    <source>
        <dbReference type="ARBA" id="ARBA00023170"/>
    </source>
</evidence>
<evidence type="ECO:0000256" key="10">
    <source>
        <dbReference type="SAM" id="Phobius"/>
    </source>
</evidence>
<dbReference type="Proteomes" id="UP000663869">
    <property type="component" value="Unassembled WGS sequence"/>
</dbReference>
<comment type="caution">
    <text evidence="12">The sequence shown here is derived from an EMBL/GenBank/DDBJ whole genome shotgun (WGS) entry which is preliminary data.</text>
</comment>
<comment type="subcellular location">
    <subcellularLocation>
        <location evidence="1">Cell membrane</location>
        <topology evidence="1">Multi-pass membrane protein</topology>
    </subcellularLocation>
</comment>
<dbReference type="EMBL" id="CAJOBQ010000592">
    <property type="protein sequence ID" value="CAF4386932.1"/>
    <property type="molecule type" value="Genomic_DNA"/>
</dbReference>
<evidence type="ECO:0000313" key="14">
    <source>
        <dbReference type="Proteomes" id="UP000663869"/>
    </source>
</evidence>
<feature type="transmembrane region" description="Helical" evidence="10">
    <location>
        <begin position="137"/>
        <end position="156"/>
    </location>
</feature>
<evidence type="ECO:0000313" key="12">
    <source>
        <dbReference type="EMBL" id="CAF3558180.1"/>
    </source>
</evidence>
<protein>
    <recommendedName>
        <fullName evidence="11">G-protein coupled receptors family 1 profile domain-containing protein</fullName>
    </recommendedName>
</protein>
<evidence type="ECO:0000313" key="13">
    <source>
        <dbReference type="EMBL" id="CAF4386932.1"/>
    </source>
</evidence>
<dbReference type="GO" id="GO:0043005">
    <property type="term" value="C:neuron projection"/>
    <property type="evidence" value="ECO:0007669"/>
    <property type="project" value="TreeGrafter"/>
</dbReference>
<dbReference type="GO" id="GO:0005886">
    <property type="term" value="C:plasma membrane"/>
    <property type="evidence" value="ECO:0007669"/>
    <property type="project" value="UniProtKB-SubCell"/>
</dbReference>